<keyword evidence="4" id="KW-0812">Transmembrane</keyword>
<dbReference type="EMBL" id="KN716521">
    <property type="protein sequence ID" value="KJH43844.1"/>
    <property type="molecule type" value="Genomic_DNA"/>
</dbReference>
<feature type="coiled-coil region" evidence="2">
    <location>
        <begin position="147"/>
        <end position="233"/>
    </location>
</feature>
<protein>
    <recommendedName>
        <fullName evidence="1">UBX domain-containing protein 4</fullName>
    </recommendedName>
</protein>
<dbReference type="SMART" id="SM00166">
    <property type="entry name" value="UBX"/>
    <property type="match status" value="1"/>
</dbReference>
<dbReference type="PANTHER" id="PTHR46424">
    <property type="entry name" value="UBX DOMAIN-CONTAINING PROTEIN 4"/>
    <property type="match status" value="1"/>
</dbReference>
<reference evidence="6 7" key="1">
    <citation type="submission" date="2013-11" db="EMBL/GenBank/DDBJ databases">
        <title>Draft genome of the bovine lungworm Dictyocaulus viviparus.</title>
        <authorList>
            <person name="Mitreva M."/>
        </authorList>
    </citation>
    <scope>NUCLEOTIDE SEQUENCE [LARGE SCALE GENOMIC DNA]</scope>
    <source>
        <strain evidence="6 7">HannoverDv2000</strain>
    </source>
</reference>
<evidence type="ECO:0000259" key="5">
    <source>
        <dbReference type="PROSITE" id="PS50033"/>
    </source>
</evidence>
<proteinExistence type="predicted"/>
<keyword evidence="2" id="KW-0175">Coiled coil</keyword>
<dbReference type="InterPro" id="IPR001012">
    <property type="entry name" value="UBX_dom"/>
</dbReference>
<feature type="compositionally biased region" description="Polar residues" evidence="3">
    <location>
        <begin position="428"/>
        <end position="438"/>
    </location>
</feature>
<evidence type="ECO:0000256" key="3">
    <source>
        <dbReference type="SAM" id="MobiDB-lite"/>
    </source>
</evidence>
<reference evidence="7" key="2">
    <citation type="journal article" date="2016" name="Sci. Rep.">
        <title>Dictyocaulus viviparus genome, variome and transcriptome elucidate lungworm biology and support future intervention.</title>
        <authorList>
            <person name="McNulty S.N."/>
            <person name="Strube C."/>
            <person name="Rosa B.A."/>
            <person name="Martin J.C."/>
            <person name="Tyagi R."/>
            <person name="Choi Y.J."/>
            <person name="Wang Q."/>
            <person name="Hallsworth Pepin K."/>
            <person name="Zhang X."/>
            <person name="Ozersky P."/>
            <person name="Wilson R.K."/>
            <person name="Sternberg P.W."/>
            <person name="Gasser R.B."/>
            <person name="Mitreva M."/>
        </authorList>
    </citation>
    <scope>NUCLEOTIDE SEQUENCE [LARGE SCALE GENOMIC DNA]</scope>
    <source>
        <strain evidence="7">HannoverDv2000</strain>
    </source>
</reference>
<dbReference type="PROSITE" id="PS50033">
    <property type="entry name" value="UBX"/>
    <property type="match status" value="1"/>
</dbReference>
<dbReference type="Gene3D" id="3.10.20.90">
    <property type="entry name" value="Phosphatidylinositol 3-kinase Catalytic Subunit, Chain A, domain 1"/>
    <property type="match status" value="1"/>
</dbReference>
<dbReference type="PANTHER" id="PTHR46424:SF1">
    <property type="entry name" value="UBX DOMAIN-CONTAINING PROTEIN 4"/>
    <property type="match status" value="1"/>
</dbReference>
<feature type="transmembrane region" description="Helical" evidence="4">
    <location>
        <begin position="351"/>
        <end position="370"/>
    </location>
</feature>
<keyword evidence="4" id="KW-0472">Membrane</keyword>
<dbReference type="AlphaFoldDB" id="A0A0D8XJ62"/>
<gene>
    <name evidence="6" type="ORF">DICVIV_10130</name>
</gene>
<organism evidence="6 7">
    <name type="scientific">Dictyocaulus viviparus</name>
    <name type="common">Bovine lungworm</name>
    <dbReference type="NCBI Taxonomy" id="29172"/>
    <lineage>
        <taxon>Eukaryota</taxon>
        <taxon>Metazoa</taxon>
        <taxon>Ecdysozoa</taxon>
        <taxon>Nematoda</taxon>
        <taxon>Chromadorea</taxon>
        <taxon>Rhabditida</taxon>
        <taxon>Rhabditina</taxon>
        <taxon>Rhabditomorpha</taxon>
        <taxon>Strongyloidea</taxon>
        <taxon>Metastrongylidae</taxon>
        <taxon>Dictyocaulus</taxon>
    </lineage>
</organism>
<dbReference type="GO" id="GO:0005783">
    <property type="term" value="C:endoplasmic reticulum"/>
    <property type="evidence" value="ECO:0007669"/>
    <property type="project" value="TreeGrafter"/>
</dbReference>
<keyword evidence="7" id="KW-1185">Reference proteome</keyword>
<evidence type="ECO:0000256" key="4">
    <source>
        <dbReference type="SAM" id="Phobius"/>
    </source>
</evidence>
<dbReference type="InterPro" id="IPR029071">
    <property type="entry name" value="Ubiquitin-like_domsf"/>
</dbReference>
<evidence type="ECO:0000256" key="2">
    <source>
        <dbReference type="SAM" id="Coils"/>
    </source>
</evidence>
<accession>A0A0D8XJ62</accession>
<feature type="domain" description="UBX" evidence="5">
    <location>
        <begin position="261"/>
        <end position="338"/>
    </location>
</feature>
<feature type="region of interest" description="Disordered" evidence="3">
    <location>
        <begin position="394"/>
        <end position="438"/>
    </location>
</feature>
<sequence>MAGFSFKFVNDILLYEDMKWFAGSVSTAIQVSRKNKALFVVFIESKNGKGERMRELWDKLWGKDWRQEGDPTPVVPASYIIDNVGKPLEVITLLKDLDFDEFFSKIHSCVKVFCASTKSIPNSDADSSLSEPLPVASTSTSLSSCGANLLEERIQKAKTLLEQKKACEEIKKQEEEKKQELERIDSGKLLQEAQKKRQEQELIEAAAQRRRDKIEAERERERLKAQIKADREEREFRERLGKNIAKETPEMQDVTSKMEPITSDQCRVQVRLPNGGRIVEDFSSNDCLLKLVEIVKQDGRINGSFSVAQVFPRKVFTENELQKSFTDLSLTPTCTLLIIQSQSNIIPKKTFGDIFALFSFVILLPLRYIYNVVSIFVGRRSDKNLPAQIEANKVKREREPHSTGATIRRRGNTSRLHNTNDDTDEENANWNGNSTQFL</sequence>
<keyword evidence="4" id="KW-1133">Transmembrane helix</keyword>
<evidence type="ECO:0000256" key="1">
    <source>
        <dbReference type="ARBA" id="ARBA00040925"/>
    </source>
</evidence>
<evidence type="ECO:0000313" key="6">
    <source>
        <dbReference type="EMBL" id="KJH43844.1"/>
    </source>
</evidence>
<dbReference type="SUPFAM" id="SSF54236">
    <property type="entry name" value="Ubiquitin-like"/>
    <property type="match status" value="1"/>
</dbReference>
<dbReference type="GO" id="GO:0036503">
    <property type="term" value="P:ERAD pathway"/>
    <property type="evidence" value="ECO:0007669"/>
    <property type="project" value="TreeGrafter"/>
</dbReference>
<dbReference type="OrthoDB" id="10254930at2759"/>
<name>A0A0D8XJ62_DICVI</name>
<dbReference type="Proteomes" id="UP000053766">
    <property type="component" value="Unassembled WGS sequence"/>
</dbReference>
<dbReference type="Pfam" id="PF00789">
    <property type="entry name" value="UBX"/>
    <property type="match status" value="1"/>
</dbReference>
<evidence type="ECO:0000313" key="7">
    <source>
        <dbReference type="Proteomes" id="UP000053766"/>
    </source>
</evidence>
<dbReference type="STRING" id="29172.A0A0D8XJ62"/>